<gene>
    <name evidence="1" type="ORF">M8818_002816</name>
</gene>
<comment type="caution">
    <text evidence="1">The sequence shown here is derived from an EMBL/GenBank/DDBJ whole genome shotgun (WGS) entry which is preliminary data.</text>
</comment>
<keyword evidence="2" id="KW-1185">Reference proteome</keyword>
<protein>
    <submittedName>
        <fullName evidence="1">Uncharacterized protein</fullName>
    </submittedName>
</protein>
<organism evidence="1 2">
    <name type="scientific">Zalaria obscura</name>
    <dbReference type="NCBI Taxonomy" id="2024903"/>
    <lineage>
        <taxon>Eukaryota</taxon>
        <taxon>Fungi</taxon>
        <taxon>Dikarya</taxon>
        <taxon>Ascomycota</taxon>
        <taxon>Pezizomycotina</taxon>
        <taxon>Dothideomycetes</taxon>
        <taxon>Dothideomycetidae</taxon>
        <taxon>Dothideales</taxon>
        <taxon>Zalariaceae</taxon>
        <taxon>Zalaria</taxon>
    </lineage>
</organism>
<dbReference type="Proteomes" id="UP001320706">
    <property type="component" value="Unassembled WGS sequence"/>
</dbReference>
<dbReference type="EMBL" id="JAMKPW020000011">
    <property type="protein sequence ID" value="KAK8213514.1"/>
    <property type="molecule type" value="Genomic_DNA"/>
</dbReference>
<accession>A0ACC3SK33</accession>
<name>A0ACC3SK33_9PEZI</name>
<evidence type="ECO:0000313" key="2">
    <source>
        <dbReference type="Proteomes" id="UP001320706"/>
    </source>
</evidence>
<proteinExistence type="predicted"/>
<evidence type="ECO:0000313" key="1">
    <source>
        <dbReference type="EMBL" id="KAK8213514.1"/>
    </source>
</evidence>
<sequence length="482" mass="52857">MTLHVGICGAGIGGVLAAIAIARAGAQVTVLEAAAELGEIGAGIQMTPNAARLLKKYGVDKAIGENLVSFEELNMRRKDGTPVGYTPISRVENALGQPWWLVHRHHLHTGLVDVARASGCTILTASRVTSLDYQSSHDGKVTVSTEAGAQHTFDLLVGADGVNSVVRKAIFPSIAPAPPTGNCAYRAIVPYAEIRKHAELRPLVEKLTMEVWMGHDAYIISYPISAGKDFNMVLSHHRDPPVHQVQEIDMQELRDEYKDFDPRIKKIVDMIPSAQRWPLLYVGPLESWCSPKKNVVLIGVSPACILFSHILKTFSLTMPTQDAAHAMTNHMAQGAATSMEDGAFLATCLKHHIQSPTSLPLADALSVYEQGRMPKAALKQQVSFMNGAIWHLPDGPAQQARDRAMSPELKNEPLLRSPNLYGDPRTVLEVYGYDAEAHAEEEVAAFLKKPGMMDRKTGVEKVQADKVMNWFLDDEQKFRPKL</sequence>
<reference evidence="1" key="1">
    <citation type="submission" date="2024-02" db="EMBL/GenBank/DDBJ databases">
        <title>Metagenome Assembled Genome of Zalaria obscura JY119.</title>
        <authorList>
            <person name="Vighnesh L."/>
            <person name="Jagadeeshwari U."/>
            <person name="Venkata Ramana C."/>
            <person name="Sasikala C."/>
        </authorList>
    </citation>
    <scope>NUCLEOTIDE SEQUENCE</scope>
    <source>
        <strain evidence="1">JY119</strain>
    </source>
</reference>